<comment type="similarity">
    <text evidence="1">Belongs to the isochorismatase family.</text>
</comment>
<keyword evidence="2" id="KW-0662">Pyridine nucleotide biosynthesis</keyword>
<dbReference type="GO" id="GO:0046872">
    <property type="term" value="F:metal ion binding"/>
    <property type="evidence" value="ECO:0007669"/>
    <property type="project" value="UniProtKB-KW"/>
</dbReference>
<proteinExistence type="inferred from homology"/>
<dbReference type="EC" id="3.5.1.19" evidence="6"/>
<accession>A0A814VXR4</accession>
<evidence type="ECO:0000313" key="9">
    <source>
        <dbReference type="EMBL" id="CAF1194890.1"/>
    </source>
</evidence>
<dbReference type="GO" id="GO:0019363">
    <property type="term" value="P:pyridine nucleotide biosynthetic process"/>
    <property type="evidence" value="ECO:0007669"/>
    <property type="project" value="UniProtKB-KW"/>
</dbReference>
<evidence type="ECO:0000259" key="8">
    <source>
        <dbReference type="Pfam" id="PF00857"/>
    </source>
</evidence>
<dbReference type="EMBL" id="CAJOBB010001269">
    <property type="protein sequence ID" value="CAF3833572.1"/>
    <property type="molecule type" value="Genomic_DNA"/>
</dbReference>
<feature type="domain" description="Isochorismatase-like" evidence="8">
    <location>
        <begin position="17"/>
        <end position="239"/>
    </location>
</feature>
<dbReference type="SUPFAM" id="SSF52047">
    <property type="entry name" value="RNI-like"/>
    <property type="match status" value="1"/>
</dbReference>
<gene>
    <name evidence="9" type="ORF">IZO911_LOCUS28260</name>
    <name evidence="10" type="ORF">KXQ929_LOCUS19014</name>
</gene>
<name>A0A814VXR4_9BILA</name>
<dbReference type="SUPFAM" id="SSF52499">
    <property type="entry name" value="Isochorismatase-like hydrolases"/>
    <property type="match status" value="1"/>
</dbReference>
<dbReference type="PANTHER" id="PTHR11080">
    <property type="entry name" value="PYRAZINAMIDASE/NICOTINAMIDASE"/>
    <property type="match status" value="1"/>
</dbReference>
<dbReference type="Gene3D" id="3.40.50.850">
    <property type="entry name" value="Isochorismatase-like"/>
    <property type="match status" value="1"/>
</dbReference>
<evidence type="ECO:0000256" key="2">
    <source>
        <dbReference type="ARBA" id="ARBA00022642"/>
    </source>
</evidence>
<dbReference type="InterPro" id="IPR000868">
    <property type="entry name" value="Isochorismatase-like_dom"/>
</dbReference>
<keyword evidence="3" id="KW-0479">Metal-binding</keyword>
<evidence type="ECO:0000256" key="4">
    <source>
        <dbReference type="ARBA" id="ARBA00022801"/>
    </source>
</evidence>
<evidence type="ECO:0000313" key="10">
    <source>
        <dbReference type="EMBL" id="CAF3833572.1"/>
    </source>
</evidence>
<comment type="caution">
    <text evidence="9">The sequence shown here is derived from an EMBL/GenBank/DDBJ whole genome shotgun (WGS) entry which is preliminary data.</text>
</comment>
<dbReference type="InterPro" id="IPR032675">
    <property type="entry name" value="LRR_dom_sf"/>
</dbReference>
<protein>
    <recommendedName>
        <fullName evidence="6">nicotinamidase</fullName>
        <ecNumber evidence="6">3.5.1.19</ecNumber>
    </recommendedName>
    <alternativeName>
        <fullName evidence="7">Nicotinamide deamidase</fullName>
    </alternativeName>
</protein>
<evidence type="ECO:0000256" key="1">
    <source>
        <dbReference type="ARBA" id="ARBA00006336"/>
    </source>
</evidence>
<dbReference type="InterPro" id="IPR036380">
    <property type="entry name" value="Isochorismatase-like_sf"/>
</dbReference>
<evidence type="ECO:0000256" key="6">
    <source>
        <dbReference type="ARBA" id="ARBA00039017"/>
    </source>
</evidence>
<dbReference type="Proteomes" id="UP000663868">
    <property type="component" value="Unassembled WGS sequence"/>
</dbReference>
<dbReference type="Pfam" id="PF00857">
    <property type="entry name" value="Isochorismatase"/>
    <property type="match status" value="1"/>
</dbReference>
<keyword evidence="4" id="KW-0378">Hydrolase</keyword>
<dbReference type="SMART" id="SM00368">
    <property type="entry name" value="LRR_RI"/>
    <property type="match status" value="6"/>
</dbReference>
<reference evidence="9" key="1">
    <citation type="submission" date="2021-02" db="EMBL/GenBank/DDBJ databases">
        <authorList>
            <person name="Nowell W R."/>
        </authorList>
    </citation>
    <scope>NUCLEOTIDE SEQUENCE</scope>
</reference>
<comment type="pathway">
    <text evidence="5">Cofactor biosynthesis; nicotinate biosynthesis; nicotinate from nicotinamide: step 1/1.</text>
</comment>
<dbReference type="Pfam" id="PF13516">
    <property type="entry name" value="LRR_6"/>
    <property type="match status" value="3"/>
</dbReference>
<dbReference type="EMBL" id="CAJNOE010000399">
    <property type="protein sequence ID" value="CAF1194890.1"/>
    <property type="molecule type" value="Genomic_DNA"/>
</dbReference>
<evidence type="ECO:0000256" key="5">
    <source>
        <dbReference type="ARBA" id="ARBA00037900"/>
    </source>
</evidence>
<sequence>MNNQISTDKNSLRVVNAFIIVDVQDCFITGNLALSNSSARQNGAEVVPIINHLLQTVSFDIIAFTHDWHPLNHISFFENLDERRKYLKGDQNKTYERMDTVTYTGPKFEMEQVLWPKHCVQETAEVELHKDLMVNSSKNNIFHIKKGNDSDIDSYSAFWDNFKRQETELHNILKQWNVTHVYVAGLATDYCVAATALDAMDLNYTTYLIQDACRGVANESISNKTNEMRQRGIQIIQSRQIWKPFSKYLLTNLNTTFQLKNKHKYQSWIIYSKHRFPRFLCSPFLHNFIVRDINLHLQTYENERKIFFWWKEFSSYTFLTYVLQSTWPFETRLSFNSQYYLLTHIEQSKTINFLNPDDYIHPVRFVSSSIDHHNQNTQLQQLIEQYQDHSHVDLSEHQLTDEDMKIISKEILIRKQCKQLVLKSNRITSVGVSILAQTLHNNNSLNYLDLSSNQVSDDGVHFLSKILSMNNNILKKLDLGKNGITDIGMKHLAQMIKTNKILTQLDLCSNEITDEGIRLLANAIENSNSTIELLWLTSNTLITDKSIESIIGMVKKNQSLKRLWMFKCNLSEIGKKKLKELEQLNKNFRVYVNNWKD</sequence>
<dbReference type="InterPro" id="IPR052347">
    <property type="entry name" value="Isochorismatase_Nicotinamidase"/>
</dbReference>
<dbReference type="Proteomes" id="UP000663860">
    <property type="component" value="Unassembled WGS sequence"/>
</dbReference>
<dbReference type="PANTHER" id="PTHR11080:SF2">
    <property type="entry name" value="LD05707P"/>
    <property type="match status" value="1"/>
</dbReference>
<evidence type="ECO:0000313" key="11">
    <source>
        <dbReference type="Proteomes" id="UP000663860"/>
    </source>
</evidence>
<dbReference type="Gene3D" id="3.80.10.10">
    <property type="entry name" value="Ribonuclease Inhibitor"/>
    <property type="match status" value="1"/>
</dbReference>
<dbReference type="AlphaFoldDB" id="A0A814VXR4"/>
<dbReference type="InterPro" id="IPR001611">
    <property type="entry name" value="Leu-rich_rpt"/>
</dbReference>
<evidence type="ECO:0000256" key="3">
    <source>
        <dbReference type="ARBA" id="ARBA00022723"/>
    </source>
</evidence>
<evidence type="ECO:0000256" key="7">
    <source>
        <dbReference type="ARBA" id="ARBA00043224"/>
    </source>
</evidence>
<organism evidence="9 11">
    <name type="scientific">Adineta steineri</name>
    <dbReference type="NCBI Taxonomy" id="433720"/>
    <lineage>
        <taxon>Eukaryota</taxon>
        <taxon>Metazoa</taxon>
        <taxon>Spiralia</taxon>
        <taxon>Gnathifera</taxon>
        <taxon>Rotifera</taxon>
        <taxon>Eurotatoria</taxon>
        <taxon>Bdelloidea</taxon>
        <taxon>Adinetida</taxon>
        <taxon>Adinetidae</taxon>
        <taxon>Adineta</taxon>
    </lineage>
</organism>
<dbReference type="GO" id="GO:0008936">
    <property type="term" value="F:nicotinamidase activity"/>
    <property type="evidence" value="ECO:0007669"/>
    <property type="project" value="UniProtKB-EC"/>
</dbReference>